<dbReference type="Pfam" id="PF06114">
    <property type="entry name" value="Peptidase_M78"/>
    <property type="match status" value="1"/>
</dbReference>
<feature type="domain" description="IrrE N-terminal-like" evidence="1">
    <location>
        <begin position="38"/>
        <end position="126"/>
    </location>
</feature>
<dbReference type="EMBL" id="DVMM01000084">
    <property type="protein sequence ID" value="HIU29475.1"/>
    <property type="molecule type" value="Genomic_DNA"/>
</dbReference>
<name>A0A9D1I9K4_9CLOT</name>
<dbReference type="Proteomes" id="UP000824089">
    <property type="component" value="Unassembled WGS sequence"/>
</dbReference>
<accession>A0A9D1I9K4</accession>
<reference evidence="2" key="2">
    <citation type="journal article" date="2021" name="PeerJ">
        <title>Extensive microbial diversity within the chicken gut microbiome revealed by metagenomics and culture.</title>
        <authorList>
            <person name="Gilroy R."/>
            <person name="Ravi A."/>
            <person name="Getino M."/>
            <person name="Pursley I."/>
            <person name="Horton D.L."/>
            <person name="Alikhan N.F."/>
            <person name="Baker D."/>
            <person name="Gharbi K."/>
            <person name="Hall N."/>
            <person name="Watson M."/>
            <person name="Adriaenssens E.M."/>
            <person name="Foster-Nyarko E."/>
            <person name="Jarju S."/>
            <person name="Secka A."/>
            <person name="Antonio M."/>
            <person name="Oren A."/>
            <person name="Chaudhuri R.R."/>
            <person name="La Ragione R."/>
            <person name="Hildebrand F."/>
            <person name="Pallen M.J."/>
        </authorList>
    </citation>
    <scope>NUCLEOTIDE SEQUENCE</scope>
    <source>
        <strain evidence="2">CHK195-4489</strain>
    </source>
</reference>
<reference evidence="2" key="1">
    <citation type="submission" date="2020-10" db="EMBL/GenBank/DDBJ databases">
        <authorList>
            <person name="Gilroy R."/>
        </authorList>
    </citation>
    <scope>NUCLEOTIDE SEQUENCE</scope>
    <source>
        <strain evidence="2">CHK195-4489</strain>
    </source>
</reference>
<evidence type="ECO:0000313" key="3">
    <source>
        <dbReference type="Proteomes" id="UP000824089"/>
    </source>
</evidence>
<proteinExistence type="predicted"/>
<protein>
    <submittedName>
        <fullName evidence="2">ImmA/IrrE family metallo-endopeptidase</fullName>
    </submittedName>
</protein>
<comment type="caution">
    <text evidence="2">The sequence shown here is derived from an EMBL/GenBank/DDBJ whole genome shotgun (WGS) entry which is preliminary data.</text>
</comment>
<sequence length="138" mass="15718">MTLIGLYDLAEKEQIEVEAFALEKREALSVMDSDGQCCIAMDPRRIASAADEKTKLAHELGHCITGAFYSIDSPFDIRQRHENRADKWAIKRLVPEKELEKAVADGYTEIWALADFFGVTEDLMRRAVSWYKFGNLES</sequence>
<dbReference type="AlphaFoldDB" id="A0A9D1I9K4"/>
<evidence type="ECO:0000313" key="2">
    <source>
        <dbReference type="EMBL" id="HIU29475.1"/>
    </source>
</evidence>
<gene>
    <name evidence="2" type="ORF">IAD50_04160</name>
</gene>
<organism evidence="2 3">
    <name type="scientific">Candidatus Egerieisoma faecipullorum</name>
    <dbReference type="NCBI Taxonomy" id="2840963"/>
    <lineage>
        <taxon>Bacteria</taxon>
        <taxon>Bacillati</taxon>
        <taxon>Bacillota</taxon>
        <taxon>Clostridia</taxon>
        <taxon>Eubacteriales</taxon>
        <taxon>Clostridiaceae</taxon>
        <taxon>Clostridiaceae incertae sedis</taxon>
        <taxon>Candidatus Egerieisoma</taxon>
    </lineage>
</organism>
<dbReference type="InterPro" id="IPR010359">
    <property type="entry name" value="IrrE_HExxH"/>
</dbReference>
<evidence type="ECO:0000259" key="1">
    <source>
        <dbReference type="Pfam" id="PF06114"/>
    </source>
</evidence>